<dbReference type="Pfam" id="PF07690">
    <property type="entry name" value="MFS_1"/>
    <property type="match status" value="1"/>
</dbReference>
<comment type="caution">
    <text evidence="2">The sequence shown here is derived from an EMBL/GenBank/DDBJ whole genome shotgun (WGS) entry which is preliminary data.</text>
</comment>
<dbReference type="InterPro" id="IPR011701">
    <property type="entry name" value="MFS"/>
</dbReference>
<reference evidence="2 3" key="1">
    <citation type="submission" date="2020-07" db="EMBL/GenBank/DDBJ databases">
        <title>Genomic Encyclopedia of Type Strains, Phase IV (KMG-IV): sequencing the most valuable type-strain genomes for metagenomic binning, comparative biology and taxonomic classification.</title>
        <authorList>
            <person name="Goeker M."/>
        </authorList>
    </citation>
    <scope>NUCLEOTIDE SEQUENCE [LARGE SCALE GENOMIC DNA]</scope>
    <source>
        <strain evidence="2 3">DSM 45533</strain>
    </source>
</reference>
<dbReference type="EMBL" id="JACDUR010000001">
    <property type="protein sequence ID" value="MBA2888785.1"/>
    <property type="molecule type" value="Genomic_DNA"/>
</dbReference>
<evidence type="ECO:0000313" key="3">
    <source>
        <dbReference type="Proteomes" id="UP000530928"/>
    </source>
</evidence>
<dbReference type="GO" id="GO:0022857">
    <property type="term" value="F:transmembrane transporter activity"/>
    <property type="evidence" value="ECO:0007669"/>
    <property type="project" value="InterPro"/>
</dbReference>
<feature type="transmembrane region" description="Helical" evidence="1">
    <location>
        <begin position="178"/>
        <end position="197"/>
    </location>
</feature>
<feature type="transmembrane region" description="Helical" evidence="1">
    <location>
        <begin position="147"/>
        <end position="166"/>
    </location>
</feature>
<organism evidence="2 3">
    <name type="scientific">Nonomuraea soli</name>
    <dbReference type="NCBI Taxonomy" id="1032476"/>
    <lineage>
        <taxon>Bacteria</taxon>
        <taxon>Bacillati</taxon>
        <taxon>Actinomycetota</taxon>
        <taxon>Actinomycetes</taxon>
        <taxon>Streptosporangiales</taxon>
        <taxon>Streptosporangiaceae</taxon>
        <taxon>Nonomuraea</taxon>
    </lineage>
</organism>
<evidence type="ECO:0000313" key="2">
    <source>
        <dbReference type="EMBL" id="MBA2888785.1"/>
    </source>
</evidence>
<dbReference type="SUPFAM" id="SSF103473">
    <property type="entry name" value="MFS general substrate transporter"/>
    <property type="match status" value="1"/>
</dbReference>
<keyword evidence="1" id="KW-0812">Transmembrane</keyword>
<dbReference type="PANTHER" id="PTHR23530:SF1">
    <property type="entry name" value="PERMEASE, MAJOR FACILITATOR SUPERFAMILY-RELATED"/>
    <property type="match status" value="1"/>
</dbReference>
<feature type="transmembrane region" description="Helical" evidence="1">
    <location>
        <begin position="90"/>
        <end position="111"/>
    </location>
</feature>
<dbReference type="AlphaFoldDB" id="A0A7W0CD28"/>
<protein>
    <submittedName>
        <fullName evidence="2">Putative MFS family arabinose efflux permease</fullName>
    </submittedName>
</protein>
<proteinExistence type="predicted"/>
<keyword evidence="1" id="KW-1133">Transmembrane helix</keyword>
<dbReference type="Gene3D" id="1.20.1250.20">
    <property type="entry name" value="MFS general substrate transporter like domains"/>
    <property type="match status" value="1"/>
</dbReference>
<dbReference type="InterPro" id="IPR036259">
    <property type="entry name" value="MFS_trans_sf"/>
</dbReference>
<evidence type="ECO:0000256" key="1">
    <source>
        <dbReference type="SAM" id="Phobius"/>
    </source>
</evidence>
<name>A0A7W0CD28_9ACTN</name>
<feature type="transmembrane region" description="Helical" evidence="1">
    <location>
        <begin position="206"/>
        <end position="223"/>
    </location>
</feature>
<feature type="transmembrane region" description="Helical" evidence="1">
    <location>
        <begin position="284"/>
        <end position="304"/>
    </location>
</feature>
<sequence>MACSPLLMTACYALWTFAPGYPAFAAGFVCWGAASALRSGAWEALVYQELAHLKAERDYARVIGRAEVASTMAVMLASALAAPALTAGGYPLLGILSLLMPLVTAGIGWSLPESRRVDDDGEEEPSVRRVITAGLRQVRHSRKVRQALILLVLVYGLTGIDEYLALLADESGASPADVALLIGVVTAGEAVGGWLAGRGLRWERPLLVLAGLLLALGAILQHAVGFVPIAAAFAIFRWAVTAADARLQERIEDTARATVTSLSGFGTEVVVLAIYAGYGLGSHWLSSWQLFVVAAVPYVILGLARRS</sequence>
<keyword evidence="1" id="KW-0472">Membrane</keyword>
<keyword evidence="3" id="KW-1185">Reference proteome</keyword>
<dbReference type="Proteomes" id="UP000530928">
    <property type="component" value="Unassembled WGS sequence"/>
</dbReference>
<accession>A0A7W0CD28</accession>
<dbReference type="PANTHER" id="PTHR23530">
    <property type="entry name" value="TRANSPORT PROTEIN-RELATED"/>
    <property type="match status" value="1"/>
</dbReference>
<dbReference type="InterPro" id="IPR053160">
    <property type="entry name" value="MFS_DHA3_Transporter"/>
</dbReference>
<gene>
    <name evidence="2" type="ORF">HNR30_000120</name>
</gene>